<dbReference type="CDD" id="cd05379">
    <property type="entry name" value="CAP_bacterial"/>
    <property type="match status" value="1"/>
</dbReference>
<keyword evidence="2" id="KW-0732">Signal</keyword>
<sequence length="425" mass="47958">MRKKSWFLVSALGLSLFALLQASSHSSNEMKTHMKMIFSPLFSMPNTLNTPTSDKHANATSASVIETVKATTKAVFLTTLTPGHTASAKLPLQQNNQQIATPSLKQISSSKDKNQESPTKFASSTPTIFEISLHMSAQQVETILGKPDRQDPSLFGYDWWIYNKHPDHYIQVGVLKGKVVDVFSNSPKAALTNQIRIGTSYDMLKRSFSLQEGVTFSYEDTFVEIKNDREERPLQLVGDIPVLFYLDKHNQQKVTGIRIIDKLTLLQGGFYETKWTYTGEAPNFTPPIPNKKSQEEIDRAMESQILDLTNVIRYRYQVPALRWNEKAAITARSHSVDMQRNQYFDHISATTGLSPFDRLKKNGLTYQIAGENISAGFPDAIEAYQSWLNSLGHRKNVLEKRFEELGVGVSADYFTENFVKLSSNK</sequence>
<protein>
    <recommendedName>
        <fullName evidence="7">Secretion protein</fullName>
    </recommendedName>
</protein>
<evidence type="ECO:0000256" key="2">
    <source>
        <dbReference type="SAM" id="SignalP"/>
    </source>
</evidence>
<feature type="domain" description="CAP-associated" evidence="4">
    <location>
        <begin position="135"/>
        <end position="269"/>
    </location>
</feature>
<dbReference type="Gene3D" id="3.40.33.10">
    <property type="entry name" value="CAP"/>
    <property type="match status" value="1"/>
</dbReference>
<keyword evidence="6" id="KW-1185">Reference proteome</keyword>
<dbReference type="OrthoDB" id="9783944at2"/>
<dbReference type="Pfam" id="PF14504">
    <property type="entry name" value="CAP_assoc_N"/>
    <property type="match status" value="1"/>
</dbReference>
<dbReference type="AlphaFoldDB" id="A0A518V5X4"/>
<reference evidence="5 6" key="1">
    <citation type="submission" date="2018-11" db="EMBL/GenBank/DDBJ databases">
        <title>Phylogenetic determinants of toxin gene distribution in genomes of Brevibacillus laterosporus.</title>
        <authorList>
            <person name="Glare T.R."/>
            <person name="Durrant A."/>
            <person name="Berry C."/>
            <person name="Palma L."/>
            <person name="Ormskirk M."/>
            <person name="Cox M.O."/>
        </authorList>
    </citation>
    <scope>NUCLEOTIDE SEQUENCE [LARGE SCALE GENOMIC DNA]</scope>
    <source>
        <strain evidence="5 6">1821L</strain>
    </source>
</reference>
<organism evidence="5 6">
    <name type="scientific">Brevibacillus laterosporus</name>
    <name type="common">Bacillus laterosporus</name>
    <dbReference type="NCBI Taxonomy" id="1465"/>
    <lineage>
        <taxon>Bacteria</taxon>
        <taxon>Bacillati</taxon>
        <taxon>Bacillota</taxon>
        <taxon>Bacilli</taxon>
        <taxon>Bacillales</taxon>
        <taxon>Paenibacillaceae</taxon>
        <taxon>Brevibacillus</taxon>
    </lineage>
</organism>
<dbReference type="PANTHER" id="PTHR31157">
    <property type="entry name" value="SCP DOMAIN-CONTAINING PROTEIN"/>
    <property type="match status" value="1"/>
</dbReference>
<evidence type="ECO:0000313" key="6">
    <source>
        <dbReference type="Proteomes" id="UP000319432"/>
    </source>
</evidence>
<feature type="signal peptide" evidence="2">
    <location>
        <begin position="1"/>
        <end position="22"/>
    </location>
</feature>
<proteinExistence type="predicted"/>
<feature type="region of interest" description="Disordered" evidence="1">
    <location>
        <begin position="102"/>
        <end position="123"/>
    </location>
</feature>
<dbReference type="EMBL" id="CP033464">
    <property type="protein sequence ID" value="QDX92386.1"/>
    <property type="molecule type" value="Genomic_DNA"/>
</dbReference>
<feature type="chain" id="PRO_5038591667" description="Secretion protein" evidence="2">
    <location>
        <begin position="23"/>
        <end position="425"/>
    </location>
</feature>
<dbReference type="SUPFAM" id="SSF55797">
    <property type="entry name" value="PR-1-like"/>
    <property type="match status" value="1"/>
</dbReference>
<dbReference type="PANTHER" id="PTHR31157:SF1">
    <property type="entry name" value="SCP DOMAIN-CONTAINING PROTEIN"/>
    <property type="match status" value="1"/>
</dbReference>
<dbReference type="Proteomes" id="UP000319432">
    <property type="component" value="Chromosome"/>
</dbReference>
<name>A0A518V5X4_BRELA</name>
<accession>A0A518V5X4</accession>
<evidence type="ECO:0000259" key="3">
    <source>
        <dbReference type="Pfam" id="PF00188"/>
    </source>
</evidence>
<gene>
    <name evidence="5" type="ORF">EEL30_08515</name>
</gene>
<dbReference type="Pfam" id="PF00188">
    <property type="entry name" value="CAP"/>
    <property type="match status" value="1"/>
</dbReference>
<dbReference type="InterPro" id="IPR029410">
    <property type="entry name" value="CAP_assoc"/>
</dbReference>
<evidence type="ECO:0008006" key="7">
    <source>
        <dbReference type="Google" id="ProtNLM"/>
    </source>
</evidence>
<evidence type="ECO:0000313" key="5">
    <source>
        <dbReference type="EMBL" id="QDX92386.1"/>
    </source>
</evidence>
<evidence type="ECO:0000256" key="1">
    <source>
        <dbReference type="SAM" id="MobiDB-lite"/>
    </source>
</evidence>
<evidence type="ECO:0000259" key="4">
    <source>
        <dbReference type="Pfam" id="PF14504"/>
    </source>
</evidence>
<dbReference type="InterPro" id="IPR014044">
    <property type="entry name" value="CAP_dom"/>
</dbReference>
<dbReference type="InterPro" id="IPR035940">
    <property type="entry name" value="CAP_sf"/>
</dbReference>
<feature type="domain" description="SCP" evidence="3">
    <location>
        <begin position="306"/>
        <end position="413"/>
    </location>
</feature>